<accession>T1GB59</accession>
<evidence type="ECO:0000313" key="1">
    <source>
        <dbReference type="EnsemblMetazoa" id="MESCA000480-PA"/>
    </source>
</evidence>
<dbReference type="AlphaFoldDB" id="T1GB59"/>
<protein>
    <submittedName>
        <fullName evidence="1">Uncharacterized protein</fullName>
    </submittedName>
</protein>
<dbReference type="EMBL" id="CAQQ02152965">
    <property type="status" value="NOT_ANNOTATED_CDS"/>
    <property type="molecule type" value="Genomic_DNA"/>
</dbReference>
<name>T1GB59_MEGSC</name>
<dbReference type="Proteomes" id="UP000015102">
    <property type="component" value="Unassembled WGS sequence"/>
</dbReference>
<keyword evidence="2" id="KW-1185">Reference proteome</keyword>
<evidence type="ECO:0000313" key="2">
    <source>
        <dbReference type="Proteomes" id="UP000015102"/>
    </source>
</evidence>
<organism evidence="1 2">
    <name type="scientific">Megaselia scalaris</name>
    <name type="common">Humpbacked fly</name>
    <name type="synonym">Phora scalaris</name>
    <dbReference type="NCBI Taxonomy" id="36166"/>
    <lineage>
        <taxon>Eukaryota</taxon>
        <taxon>Metazoa</taxon>
        <taxon>Ecdysozoa</taxon>
        <taxon>Arthropoda</taxon>
        <taxon>Hexapoda</taxon>
        <taxon>Insecta</taxon>
        <taxon>Pterygota</taxon>
        <taxon>Neoptera</taxon>
        <taxon>Endopterygota</taxon>
        <taxon>Diptera</taxon>
        <taxon>Brachycera</taxon>
        <taxon>Muscomorpha</taxon>
        <taxon>Platypezoidea</taxon>
        <taxon>Phoridae</taxon>
        <taxon>Megaseliini</taxon>
        <taxon>Megaselia</taxon>
    </lineage>
</organism>
<dbReference type="HOGENOM" id="CLU_2707629_0_0_1"/>
<dbReference type="EnsemblMetazoa" id="MESCA000480-RA">
    <property type="protein sequence ID" value="MESCA000480-PA"/>
    <property type="gene ID" value="MESCA000480"/>
</dbReference>
<reference evidence="2" key="1">
    <citation type="submission" date="2013-02" db="EMBL/GenBank/DDBJ databases">
        <authorList>
            <person name="Hughes D."/>
        </authorList>
    </citation>
    <scope>NUCLEOTIDE SEQUENCE</scope>
    <source>
        <strain>Durham</strain>
        <strain evidence="2">NC isolate 2 -- Noor lab</strain>
    </source>
</reference>
<proteinExistence type="predicted"/>
<reference evidence="1" key="2">
    <citation type="submission" date="2015-06" db="UniProtKB">
        <authorList>
            <consortium name="EnsemblMetazoa"/>
        </authorList>
    </citation>
    <scope>IDENTIFICATION</scope>
</reference>
<dbReference type="EMBL" id="CAQQ02152964">
    <property type="status" value="NOT_ANNOTATED_CDS"/>
    <property type="molecule type" value="Genomic_DNA"/>
</dbReference>
<sequence>MICPSQSFSSDLLDNVCTFVPYSPLPFFANRTEYYPKELFFGSLLLDVTSDAVIVYSFWQFYQEKITITFHSR</sequence>